<dbReference type="PANTHER" id="PTHR46797">
    <property type="entry name" value="HTH-TYPE TRANSCRIPTIONAL REGULATOR"/>
    <property type="match status" value="1"/>
</dbReference>
<evidence type="ECO:0000313" key="4">
    <source>
        <dbReference type="Proteomes" id="UP000265882"/>
    </source>
</evidence>
<dbReference type="SUPFAM" id="SSF47413">
    <property type="entry name" value="lambda repressor-like DNA-binding domains"/>
    <property type="match status" value="1"/>
</dbReference>
<dbReference type="Gene3D" id="2.60.120.10">
    <property type="entry name" value="Jelly Rolls"/>
    <property type="match status" value="1"/>
</dbReference>
<dbReference type="Pfam" id="PF01381">
    <property type="entry name" value="HTH_3"/>
    <property type="match status" value="1"/>
</dbReference>
<protein>
    <submittedName>
        <fullName evidence="3">Cupin domain-containing protein</fullName>
    </submittedName>
</protein>
<dbReference type="Gene3D" id="1.10.260.40">
    <property type="entry name" value="lambda repressor-like DNA-binding domains"/>
    <property type="match status" value="1"/>
</dbReference>
<organism evidence="3 4">
    <name type="scientific">Abyssobacteria bacterium (strain SURF_5)</name>
    <dbReference type="NCBI Taxonomy" id="2093360"/>
    <lineage>
        <taxon>Bacteria</taxon>
        <taxon>Pseudomonadati</taxon>
        <taxon>Candidatus Hydrogenedentota</taxon>
        <taxon>Candidatus Abyssobacteria</taxon>
    </lineage>
</organism>
<dbReference type="PANTHER" id="PTHR46797:SF19">
    <property type="entry name" value="BLL2473 PROTEIN"/>
    <property type="match status" value="1"/>
</dbReference>
<dbReference type="Pfam" id="PF07883">
    <property type="entry name" value="Cupin_2"/>
    <property type="match status" value="1"/>
</dbReference>
<sequence length="216" mass="24339">MTCGGIMKETAISFWEVVRMPRQESGAKELRLGAKIRTLREAKKLSVTEAAERAGLTAIVLSQIESEAVTPPVATLLKLANALNVHIGDFFSDVAPPKRYEVVRKGDHKRVARRPTPEKSPLSYSYESLSFRLAERHMEPFLVEFDIDIDEQVPPVSHRGEEFMYVLDGEIEFHADDEVVRLHEGDSLYFDSSMPHAFIGKGDRKPRAVVVIYPES</sequence>
<dbReference type="InterPro" id="IPR011051">
    <property type="entry name" value="RmlC_Cupin_sf"/>
</dbReference>
<accession>A0A3A4NJU1</accession>
<dbReference type="InterPro" id="IPR050807">
    <property type="entry name" value="TransReg_Diox_bact_type"/>
</dbReference>
<dbReference type="AlphaFoldDB" id="A0A3A4NJU1"/>
<keyword evidence="1" id="KW-0238">DNA-binding</keyword>
<evidence type="ECO:0000256" key="1">
    <source>
        <dbReference type="ARBA" id="ARBA00023125"/>
    </source>
</evidence>
<feature type="domain" description="HTH cro/C1-type" evidence="2">
    <location>
        <begin position="36"/>
        <end position="90"/>
    </location>
</feature>
<dbReference type="Proteomes" id="UP000265882">
    <property type="component" value="Unassembled WGS sequence"/>
</dbReference>
<gene>
    <name evidence="3" type="ORF">C4520_13785</name>
</gene>
<dbReference type="CDD" id="cd00093">
    <property type="entry name" value="HTH_XRE"/>
    <property type="match status" value="1"/>
</dbReference>
<dbReference type="EMBL" id="QZKU01000096">
    <property type="protein sequence ID" value="RJP18845.1"/>
    <property type="molecule type" value="Genomic_DNA"/>
</dbReference>
<dbReference type="SUPFAM" id="SSF51182">
    <property type="entry name" value="RmlC-like cupins"/>
    <property type="match status" value="1"/>
</dbReference>
<dbReference type="GO" id="GO:0005829">
    <property type="term" value="C:cytosol"/>
    <property type="evidence" value="ECO:0007669"/>
    <property type="project" value="TreeGrafter"/>
</dbReference>
<dbReference type="InterPro" id="IPR013096">
    <property type="entry name" value="Cupin_2"/>
</dbReference>
<dbReference type="GO" id="GO:0003700">
    <property type="term" value="F:DNA-binding transcription factor activity"/>
    <property type="evidence" value="ECO:0007669"/>
    <property type="project" value="TreeGrafter"/>
</dbReference>
<evidence type="ECO:0000313" key="3">
    <source>
        <dbReference type="EMBL" id="RJP18845.1"/>
    </source>
</evidence>
<dbReference type="InterPro" id="IPR001387">
    <property type="entry name" value="Cro/C1-type_HTH"/>
</dbReference>
<reference evidence="3 4" key="1">
    <citation type="journal article" date="2017" name="ISME J.">
        <title>Energy and carbon metabolisms in a deep terrestrial subsurface fluid microbial community.</title>
        <authorList>
            <person name="Momper L."/>
            <person name="Jungbluth S.P."/>
            <person name="Lee M.D."/>
            <person name="Amend J.P."/>
        </authorList>
    </citation>
    <scope>NUCLEOTIDE SEQUENCE [LARGE SCALE GENOMIC DNA]</scope>
    <source>
        <strain evidence="3">SURF_5</strain>
    </source>
</reference>
<evidence type="ECO:0000259" key="2">
    <source>
        <dbReference type="PROSITE" id="PS50943"/>
    </source>
</evidence>
<dbReference type="InterPro" id="IPR010982">
    <property type="entry name" value="Lambda_DNA-bd_dom_sf"/>
</dbReference>
<dbReference type="InterPro" id="IPR014710">
    <property type="entry name" value="RmlC-like_jellyroll"/>
</dbReference>
<dbReference type="CDD" id="cd02209">
    <property type="entry name" value="cupin_XRE_C"/>
    <property type="match status" value="1"/>
</dbReference>
<dbReference type="SMART" id="SM00530">
    <property type="entry name" value="HTH_XRE"/>
    <property type="match status" value="1"/>
</dbReference>
<comment type="caution">
    <text evidence="3">The sequence shown here is derived from an EMBL/GenBank/DDBJ whole genome shotgun (WGS) entry which is preliminary data.</text>
</comment>
<name>A0A3A4NJU1_ABYX5</name>
<proteinExistence type="predicted"/>
<dbReference type="PROSITE" id="PS50943">
    <property type="entry name" value="HTH_CROC1"/>
    <property type="match status" value="1"/>
</dbReference>
<dbReference type="GO" id="GO:0003677">
    <property type="term" value="F:DNA binding"/>
    <property type="evidence" value="ECO:0007669"/>
    <property type="project" value="UniProtKB-KW"/>
</dbReference>